<dbReference type="RefSeq" id="WP_004484633.1">
    <property type="nucleotide sequence ID" value="NZ_AHON02000032.1"/>
</dbReference>
<proteinExistence type="predicted"/>
<reference evidence="1" key="1">
    <citation type="submission" date="2012-10" db="EMBL/GenBank/DDBJ databases">
        <authorList>
            <person name="Harkins D.M."/>
            <person name="Durkin A.S."/>
            <person name="Brinkac L.M."/>
            <person name="Haft D.H."/>
            <person name="Selengut J.D."/>
            <person name="Sanka R."/>
            <person name="DePew J."/>
            <person name="Purushe J."/>
            <person name="Matthias M.A."/>
            <person name="Vinetz J.M."/>
            <person name="Sutton G.G."/>
            <person name="Nierman W.C."/>
            <person name="Fouts D.E."/>
        </authorList>
    </citation>
    <scope>NUCLEOTIDE SEQUENCE [LARGE SCALE GENOMIC DNA]</scope>
    <source>
        <strain evidence="1">MOR084</strain>
    </source>
</reference>
<comment type="caution">
    <text evidence="1">The sequence shown here is derived from an EMBL/GenBank/DDBJ whole genome shotgun (WGS) entry which is preliminary data.</text>
</comment>
<evidence type="ECO:0000313" key="1">
    <source>
        <dbReference type="EMBL" id="EKO34295.1"/>
    </source>
</evidence>
<accession>A0A0E2BG47</accession>
<gene>
    <name evidence="1" type="ORF">LEP1GSC179_1781</name>
</gene>
<sequence>MKRSWKNFLYAGIVFLGVGFSFRSDRVPFFVREDSPKPFPVRLELLQPLSANADRWGFVRQSATWARGNSLFMDDLIAAIRRSFPAGTAANITLANRNFNGQSYTLRLKLNSGNVSYQPSTLGNPASYTNFFELRSSADNQPALQLFFDDNPREADGAVLVYQLSRLDPTRWSGATAIIESYVVQPVITGFPNQGLIQTYSWKGPLGSDALGQDVDTGRVVLEEMDNRTVFCFKSVVSFGGTTDLVPINAGTQALGYAHNQGLCPGAGREYYKLAYSQKLDGNLNVTAKAGLEQLTITSGQAVTCNTTVNQFLNFTPSYGLFDFNGLIAEGVAANAIPSDFIQAIRVDGLYDRVGTVGKSGATISPAGSSWDTLTKAYIDSIAIHFADVPK</sequence>
<dbReference type="AlphaFoldDB" id="A0A0E2BG47"/>
<name>A0A0E2BG47_9LEPT</name>
<dbReference type="Proteomes" id="UP000006329">
    <property type="component" value="Unassembled WGS sequence"/>
</dbReference>
<keyword evidence="2" id="KW-1185">Reference proteome</keyword>
<organism evidence="1 2">
    <name type="scientific">Leptospira santarosai str. MOR084</name>
    <dbReference type="NCBI Taxonomy" id="1049984"/>
    <lineage>
        <taxon>Bacteria</taxon>
        <taxon>Pseudomonadati</taxon>
        <taxon>Spirochaetota</taxon>
        <taxon>Spirochaetia</taxon>
        <taxon>Leptospirales</taxon>
        <taxon>Leptospiraceae</taxon>
        <taxon>Leptospira</taxon>
    </lineage>
</organism>
<dbReference type="EMBL" id="AHON02000032">
    <property type="protein sequence ID" value="EKO34295.1"/>
    <property type="molecule type" value="Genomic_DNA"/>
</dbReference>
<evidence type="ECO:0000313" key="2">
    <source>
        <dbReference type="Proteomes" id="UP000006329"/>
    </source>
</evidence>
<protein>
    <submittedName>
        <fullName evidence="1">Uncharacterized protein</fullName>
    </submittedName>
</protein>
<dbReference type="NCBIfam" id="NF047527">
    <property type="entry name" value="LIC_12337_fam"/>
    <property type="match status" value="1"/>
</dbReference>